<name>A0ABR4NA68_9FUNG</name>
<dbReference type="InterPro" id="IPR037992">
    <property type="entry name" value="TRAPPC6/Trs33"/>
</dbReference>
<dbReference type="InterPro" id="IPR024096">
    <property type="entry name" value="NO_sig/Golgi_transp_ligand-bd"/>
</dbReference>
<accession>A0ABR4NA68</accession>
<comment type="caution">
    <text evidence="2">The sequence shown here is derived from an EMBL/GenBank/DDBJ whole genome shotgun (WGS) entry which is preliminary data.</text>
</comment>
<dbReference type="InterPro" id="IPR007194">
    <property type="entry name" value="TRAPP_component"/>
</dbReference>
<evidence type="ECO:0000313" key="2">
    <source>
        <dbReference type="EMBL" id="KAL2916415.1"/>
    </source>
</evidence>
<comment type="similarity">
    <text evidence="1">Belongs to the TRAPP small subunits family. BET3 subfamily.</text>
</comment>
<dbReference type="Proteomes" id="UP001527925">
    <property type="component" value="Unassembled WGS sequence"/>
</dbReference>
<dbReference type="CDD" id="cd14944">
    <property type="entry name" value="TRAPPC6A_Trs33"/>
    <property type="match status" value="1"/>
</dbReference>
<evidence type="ECO:0000313" key="3">
    <source>
        <dbReference type="Proteomes" id="UP001527925"/>
    </source>
</evidence>
<evidence type="ECO:0000256" key="1">
    <source>
        <dbReference type="ARBA" id="ARBA00006218"/>
    </source>
</evidence>
<protein>
    <recommendedName>
        <fullName evidence="4">Trafficking protein particle complex subunit 6B</fullName>
    </recommendedName>
</protein>
<dbReference type="Pfam" id="PF04051">
    <property type="entry name" value="TRAPP"/>
    <property type="match status" value="1"/>
</dbReference>
<dbReference type="SUPFAM" id="SSF111126">
    <property type="entry name" value="Ligand-binding domain in the NO signalling and Golgi transport"/>
    <property type="match status" value="1"/>
</dbReference>
<dbReference type="PANTHER" id="PTHR12817:SF0">
    <property type="entry name" value="GEO08327P1"/>
    <property type="match status" value="1"/>
</dbReference>
<reference evidence="2 3" key="1">
    <citation type="submission" date="2023-09" db="EMBL/GenBank/DDBJ databases">
        <title>Pangenome analysis of Batrachochytrium dendrobatidis and related Chytrids.</title>
        <authorList>
            <person name="Yacoub M.N."/>
            <person name="Stajich J.E."/>
            <person name="James T.Y."/>
        </authorList>
    </citation>
    <scope>NUCLEOTIDE SEQUENCE [LARGE SCALE GENOMIC DNA]</scope>
    <source>
        <strain evidence="2 3">JEL0888</strain>
    </source>
</reference>
<organism evidence="2 3">
    <name type="scientific">Polyrhizophydium stewartii</name>
    <dbReference type="NCBI Taxonomy" id="2732419"/>
    <lineage>
        <taxon>Eukaryota</taxon>
        <taxon>Fungi</taxon>
        <taxon>Fungi incertae sedis</taxon>
        <taxon>Chytridiomycota</taxon>
        <taxon>Chytridiomycota incertae sedis</taxon>
        <taxon>Chytridiomycetes</taxon>
        <taxon>Rhizophydiales</taxon>
        <taxon>Rhizophydiales incertae sedis</taxon>
        <taxon>Polyrhizophydium</taxon>
    </lineage>
</organism>
<dbReference type="PANTHER" id="PTHR12817">
    <property type="entry name" value="TRAFFICKING PROTEIN PARTICLE COMPLEX SUBUNIT 6B"/>
    <property type="match status" value="1"/>
</dbReference>
<dbReference type="Gene3D" id="3.30.1380.20">
    <property type="entry name" value="Trafficking protein particle complex subunit 3"/>
    <property type="match status" value="1"/>
</dbReference>
<sequence>MAAADDKFVAESAWDYLFMEVVSTQRRLFRTETDTEAAYAKLEQLGFRVGYGIAEKATRDRPRFAETIDIIKFVCKDIWISVFKKQVDNLKTNHRGVFVLTDNNFRWLSRMASDAIVGESAKAIITDHLALPCGIIRGVLANLGIPSLVVAEFTTLPQCTFQIRLNPKGGAQSLDH</sequence>
<gene>
    <name evidence="2" type="ORF">HK105_204171</name>
</gene>
<keyword evidence="3" id="KW-1185">Reference proteome</keyword>
<proteinExistence type="inferred from homology"/>
<evidence type="ECO:0008006" key="4">
    <source>
        <dbReference type="Google" id="ProtNLM"/>
    </source>
</evidence>
<dbReference type="EMBL" id="JADGIZ020000017">
    <property type="protein sequence ID" value="KAL2916415.1"/>
    <property type="molecule type" value="Genomic_DNA"/>
</dbReference>